<evidence type="ECO:0000313" key="3">
    <source>
        <dbReference type="EMBL" id="GAV22080.1"/>
    </source>
</evidence>
<name>A0A1L8CT17_9THEO</name>
<dbReference type="InterPro" id="IPR022310">
    <property type="entry name" value="NAD/GMP_synthase"/>
</dbReference>
<dbReference type="EMBL" id="BDJK01000009">
    <property type="protein sequence ID" value="GAV22080.1"/>
    <property type="molecule type" value="Genomic_DNA"/>
</dbReference>
<dbReference type="STRING" id="870242.cpu_05900"/>
<dbReference type="Proteomes" id="UP000187485">
    <property type="component" value="Unassembled WGS sequence"/>
</dbReference>
<evidence type="ECO:0000256" key="1">
    <source>
        <dbReference type="PIRSR" id="PIRSR006661-1"/>
    </source>
</evidence>
<dbReference type="OrthoDB" id="9776919at2"/>
<dbReference type="GO" id="GO:0016783">
    <property type="term" value="F:sulfurtransferase activity"/>
    <property type="evidence" value="ECO:0007669"/>
    <property type="project" value="InterPro"/>
</dbReference>
<dbReference type="PANTHER" id="PTHR43169">
    <property type="entry name" value="EXSB FAMILY PROTEIN"/>
    <property type="match status" value="1"/>
</dbReference>
<proteinExistence type="predicted"/>
<feature type="domain" description="NAD/GMP synthase" evidence="2">
    <location>
        <begin position="15"/>
        <end position="76"/>
    </location>
</feature>
<dbReference type="InterPro" id="IPR052188">
    <property type="entry name" value="Ni-pincer_cofactor_biosynth"/>
</dbReference>
<dbReference type="InterPro" id="IPR014729">
    <property type="entry name" value="Rossmann-like_a/b/a_fold"/>
</dbReference>
<dbReference type="Gene3D" id="3.40.50.620">
    <property type="entry name" value="HUPs"/>
    <property type="match status" value="1"/>
</dbReference>
<gene>
    <name evidence="3" type="ORF">cpu_05900</name>
</gene>
<organism evidence="3 4">
    <name type="scientific">Carboxydothermus pertinax</name>
    <dbReference type="NCBI Taxonomy" id="870242"/>
    <lineage>
        <taxon>Bacteria</taxon>
        <taxon>Bacillati</taxon>
        <taxon>Bacillota</taxon>
        <taxon>Clostridia</taxon>
        <taxon>Thermoanaerobacterales</taxon>
        <taxon>Thermoanaerobacteraceae</taxon>
        <taxon>Carboxydothermus</taxon>
    </lineage>
</organism>
<sequence length="267" mass="30473">MSQQKLEKLTSILTEMKSVVVAFSGGVDSSFLLKVARDVLGDKVVAAVGISDTYKPDELLEAENIAKMLGVKLIKVYTDEFSDPNFVNNPPDRCYYCKKSLFSKLIELKEQLSFKYVADGANLDDNKDYRPGHRAIEELGIRSPLREAGFTKDEIRSFAREMGLPNWNKPAEACLASRFPYHTKITKENLQKIYLGEKYLKGLGFNIVRVRFHDPIARIELSPEELLKAVEMRQDIVKYFQDLGFNYTCLDLLGYRTGSMNEILEEF</sequence>
<protein>
    <submittedName>
        <fullName evidence="3">Potassium ABC transporter ATPase</fullName>
    </submittedName>
</protein>
<dbReference type="InterPro" id="IPR005232">
    <property type="entry name" value="LarE"/>
</dbReference>
<comment type="caution">
    <text evidence="3">The sequence shown here is derived from an EMBL/GenBank/DDBJ whole genome shotgun (WGS) entry which is preliminary data.</text>
</comment>
<feature type="active site" description="Nucleophile and sulfur donor" evidence="1">
    <location>
        <position position="174"/>
    </location>
</feature>
<dbReference type="PANTHER" id="PTHR43169:SF2">
    <property type="entry name" value="NAD_GMP SYNTHASE DOMAIN-CONTAINING PROTEIN"/>
    <property type="match status" value="1"/>
</dbReference>
<keyword evidence="4" id="KW-1185">Reference proteome</keyword>
<accession>A0A1L8CT17</accession>
<dbReference type="PIRSF" id="PIRSF006661">
    <property type="entry name" value="PP-lp_UCP006661"/>
    <property type="match status" value="1"/>
</dbReference>
<reference evidence="4" key="1">
    <citation type="submission" date="2016-12" db="EMBL/GenBank/DDBJ databases">
        <title>Draft Genome Sequences od Carboxydothermus pertinax and islandicus, Hydrogenogenic Carboxydotrophic Bacteria.</title>
        <authorList>
            <person name="Fukuyama Y."/>
            <person name="Ohmae K."/>
            <person name="Yoneda Y."/>
            <person name="Yoshida T."/>
            <person name="Sako Y."/>
        </authorList>
    </citation>
    <scope>NUCLEOTIDE SEQUENCE [LARGE SCALE GENOMIC DNA]</scope>
    <source>
        <strain evidence="4">Ug1</strain>
    </source>
</reference>
<dbReference type="Pfam" id="PF02540">
    <property type="entry name" value="NAD_synthase"/>
    <property type="match status" value="1"/>
</dbReference>
<evidence type="ECO:0000313" key="4">
    <source>
        <dbReference type="Proteomes" id="UP000187485"/>
    </source>
</evidence>
<dbReference type="AlphaFoldDB" id="A0A1L8CT17"/>
<evidence type="ECO:0000259" key="2">
    <source>
        <dbReference type="Pfam" id="PF02540"/>
    </source>
</evidence>
<dbReference type="SUPFAM" id="SSF52402">
    <property type="entry name" value="Adenine nucleotide alpha hydrolases-like"/>
    <property type="match status" value="1"/>
</dbReference>
<dbReference type="CDD" id="cd01990">
    <property type="entry name" value="LarE-like"/>
    <property type="match status" value="1"/>
</dbReference>
<dbReference type="RefSeq" id="WP_075858521.1">
    <property type="nucleotide sequence ID" value="NZ_BDJK01000009.1"/>
</dbReference>
<dbReference type="NCBIfam" id="TIGR00268">
    <property type="entry name" value="ATP-dependent sacrificial sulfur transferase LarE"/>
    <property type="match status" value="1"/>
</dbReference>
<dbReference type="GO" id="GO:0006163">
    <property type="term" value="P:purine nucleotide metabolic process"/>
    <property type="evidence" value="ECO:0007669"/>
    <property type="project" value="UniProtKB-ARBA"/>
</dbReference>